<organism evidence="2 3">
    <name type="scientific">Rhizoctonia solani</name>
    <dbReference type="NCBI Taxonomy" id="456999"/>
    <lineage>
        <taxon>Eukaryota</taxon>
        <taxon>Fungi</taxon>
        <taxon>Dikarya</taxon>
        <taxon>Basidiomycota</taxon>
        <taxon>Agaricomycotina</taxon>
        <taxon>Agaricomycetes</taxon>
        <taxon>Cantharellales</taxon>
        <taxon>Ceratobasidiaceae</taxon>
        <taxon>Rhizoctonia</taxon>
    </lineage>
</organism>
<feature type="region of interest" description="Disordered" evidence="1">
    <location>
        <begin position="73"/>
        <end position="113"/>
    </location>
</feature>
<dbReference type="Proteomes" id="UP000663850">
    <property type="component" value="Unassembled WGS sequence"/>
</dbReference>
<protein>
    <submittedName>
        <fullName evidence="2">Uncharacterized protein</fullName>
    </submittedName>
</protein>
<proteinExistence type="predicted"/>
<evidence type="ECO:0000256" key="1">
    <source>
        <dbReference type="SAM" id="MobiDB-lite"/>
    </source>
</evidence>
<reference evidence="2" key="1">
    <citation type="submission" date="2021-01" db="EMBL/GenBank/DDBJ databases">
        <authorList>
            <person name="Kaushik A."/>
        </authorList>
    </citation>
    <scope>NUCLEOTIDE SEQUENCE</scope>
    <source>
        <strain evidence="2">Type strain: AG8-Rh-89/</strain>
    </source>
</reference>
<name>A0A8H3DBU1_9AGAM</name>
<feature type="compositionally biased region" description="Polar residues" evidence="1">
    <location>
        <begin position="81"/>
        <end position="91"/>
    </location>
</feature>
<sequence>MTCPRVVPTIFWTASEVGNWLLRLAQPRSTGAQFADLNRDPSYQAAGGPMSTNSLANTISTFKEGTNELPPAYETVPLPQVGSSSNTTERTSGARRLRHNVNHNLQVAGSFSS</sequence>
<evidence type="ECO:0000313" key="3">
    <source>
        <dbReference type="Proteomes" id="UP000663850"/>
    </source>
</evidence>
<feature type="compositionally biased region" description="Polar residues" evidence="1">
    <location>
        <begin position="102"/>
        <end position="113"/>
    </location>
</feature>
<dbReference type="AlphaFoldDB" id="A0A8H3DBU1"/>
<gene>
    <name evidence="2" type="ORF">RDB_LOCUS109200</name>
</gene>
<dbReference type="EMBL" id="CAJMWZ010005993">
    <property type="protein sequence ID" value="CAE6513680.1"/>
    <property type="molecule type" value="Genomic_DNA"/>
</dbReference>
<comment type="caution">
    <text evidence="2">The sequence shown here is derived from an EMBL/GenBank/DDBJ whole genome shotgun (WGS) entry which is preliminary data.</text>
</comment>
<evidence type="ECO:0000313" key="2">
    <source>
        <dbReference type="EMBL" id="CAE6513680.1"/>
    </source>
</evidence>
<accession>A0A8H3DBU1</accession>